<dbReference type="KEGG" id="vgu:HYG85_11790"/>
<dbReference type="Proteomes" id="UP000677305">
    <property type="component" value="Chromosome"/>
</dbReference>
<accession>A0A8J8MBA5</accession>
<evidence type="ECO:0008006" key="4">
    <source>
        <dbReference type="Google" id="ProtNLM"/>
    </source>
</evidence>
<evidence type="ECO:0000256" key="1">
    <source>
        <dbReference type="SAM" id="SignalP"/>
    </source>
</evidence>
<proteinExistence type="predicted"/>
<dbReference type="EMBL" id="CP058561">
    <property type="protein sequence ID" value="QUH29550.1"/>
    <property type="molecule type" value="Genomic_DNA"/>
</dbReference>
<dbReference type="RefSeq" id="WP_212693587.1">
    <property type="nucleotide sequence ID" value="NZ_CP058561.1"/>
</dbReference>
<evidence type="ECO:0000313" key="3">
    <source>
        <dbReference type="Proteomes" id="UP000677305"/>
    </source>
</evidence>
<reference evidence="2 3" key="1">
    <citation type="submission" date="2020-07" db="EMBL/GenBank/DDBJ databases">
        <title>Vallitalea guaymasensis genome.</title>
        <authorList>
            <person name="Postec A."/>
        </authorList>
    </citation>
    <scope>NUCLEOTIDE SEQUENCE [LARGE SCALE GENOMIC DNA]</scope>
    <source>
        <strain evidence="2 3">Ra1766G1</strain>
    </source>
</reference>
<name>A0A8J8MBA5_9FIRM</name>
<protein>
    <recommendedName>
        <fullName evidence="4">Secreted protein</fullName>
    </recommendedName>
</protein>
<keyword evidence="1" id="KW-0732">Signal</keyword>
<organism evidence="2 3">
    <name type="scientific">Vallitalea guaymasensis</name>
    <dbReference type="NCBI Taxonomy" id="1185412"/>
    <lineage>
        <taxon>Bacteria</taxon>
        <taxon>Bacillati</taxon>
        <taxon>Bacillota</taxon>
        <taxon>Clostridia</taxon>
        <taxon>Lachnospirales</taxon>
        <taxon>Vallitaleaceae</taxon>
        <taxon>Vallitalea</taxon>
    </lineage>
</organism>
<gene>
    <name evidence="2" type="ORF">HYG85_11790</name>
</gene>
<keyword evidence="3" id="KW-1185">Reference proteome</keyword>
<dbReference type="AlphaFoldDB" id="A0A8J8MBA5"/>
<feature type="chain" id="PRO_5035270753" description="Secreted protein" evidence="1">
    <location>
        <begin position="35"/>
        <end position="130"/>
    </location>
</feature>
<evidence type="ECO:0000313" key="2">
    <source>
        <dbReference type="EMBL" id="QUH29550.1"/>
    </source>
</evidence>
<feature type="signal peptide" evidence="1">
    <location>
        <begin position="1"/>
        <end position="34"/>
    </location>
</feature>
<sequence>MKNKTKKLKLNVLTKLCICLFASLLIINPISTYASVTEENADFYWGLNVDDSDDELDIFMGSNSGSKRADFEIFIYWYDKSGDRIDKDEITRNNASFVFETLEYPSDAVKAKVKYYADNDHLDTIYDYED</sequence>